<organism evidence="1 2">
    <name type="scientific">Pycnococcus provasolii</name>
    <dbReference type="NCBI Taxonomy" id="41880"/>
    <lineage>
        <taxon>Eukaryota</taxon>
        <taxon>Viridiplantae</taxon>
        <taxon>Chlorophyta</taxon>
        <taxon>Pseudoscourfieldiophyceae</taxon>
        <taxon>Pseudoscourfieldiales</taxon>
        <taxon>Pycnococcaceae</taxon>
        <taxon>Pycnococcus</taxon>
    </lineage>
</organism>
<gene>
    <name evidence="1" type="ORF">PPROV_000688000</name>
</gene>
<comment type="caution">
    <text evidence="1">The sequence shown here is derived from an EMBL/GenBank/DDBJ whole genome shotgun (WGS) entry which is preliminary data.</text>
</comment>
<evidence type="ECO:0000313" key="1">
    <source>
        <dbReference type="EMBL" id="GHP08138.1"/>
    </source>
</evidence>
<accession>A0A830HMM1</accession>
<keyword evidence="2" id="KW-1185">Reference proteome</keyword>
<dbReference type="Proteomes" id="UP000660262">
    <property type="component" value="Unassembled WGS sequence"/>
</dbReference>
<sequence>MHATSSSSSSSWWPLTSLKSTVIRYHALLLALLASCYLAQAKFDACAPSRRCNVVWNLHIPRTGGMSTHHVVTSLFTPHPIGQNSLANANASPRYAQERRQQLEDISQKLEALMLTVQRDPAPLRWMYVYHGVQGGSMDKMLAYVDSVSADNGKTWDTHYDIETTPGEYSYPALVAWSDGEGFDLTYTHKRSGVAFASLSLAELRELSTT</sequence>
<proteinExistence type="predicted"/>
<dbReference type="AlphaFoldDB" id="A0A830HMM1"/>
<dbReference type="InterPro" id="IPR036278">
    <property type="entry name" value="Sialidase_sf"/>
</dbReference>
<reference evidence="1" key="1">
    <citation type="submission" date="2020-10" db="EMBL/GenBank/DDBJ databases">
        <title>Unveiling of a novel bifunctional photoreceptor, Dualchrome1, isolated from a cosmopolitan green alga.</title>
        <authorList>
            <person name="Suzuki S."/>
            <person name="Kawachi M."/>
        </authorList>
    </citation>
    <scope>NUCLEOTIDE SEQUENCE</scope>
    <source>
        <strain evidence="1">NIES 2893</strain>
    </source>
</reference>
<protein>
    <submittedName>
        <fullName evidence="1">Uncharacterized protein</fullName>
    </submittedName>
</protein>
<name>A0A830HMM1_9CHLO</name>
<dbReference type="CDD" id="cd15482">
    <property type="entry name" value="Sialidase_non-viral"/>
    <property type="match status" value="1"/>
</dbReference>
<evidence type="ECO:0000313" key="2">
    <source>
        <dbReference type="Proteomes" id="UP000660262"/>
    </source>
</evidence>
<dbReference type="EMBL" id="BNJQ01000019">
    <property type="protein sequence ID" value="GHP08138.1"/>
    <property type="molecule type" value="Genomic_DNA"/>
</dbReference>
<dbReference type="SUPFAM" id="SSF50939">
    <property type="entry name" value="Sialidases"/>
    <property type="match status" value="1"/>
</dbReference>